<accession>A0ABV9QM86</accession>
<keyword evidence="3" id="KW-1185">Reference proteome</keyword>
<proteinExistence type="predicted"/>
<keyword evidence="1" id="KW-1133">Transmembrane helix</keyword>
<protein>
    <recommendedName>
        <fullName evidence="4">Adhesin domain-containing protein</fullName>
    </recommendedName>
</protein>
<evidence type="ECO:0000313" key="2">
    <source>
        <dbReference type="EMBL" id="MFC4805008.1"/>
    </source>
</evidence>
<keyword evidence="1" id="KW-0812">Transmembrane</keyword>
<feature type="transmembrane region" description="Helical" evidence="1">
    <location>
        <begin position="6"/>
        <end position="27"/>
    </location>
</feature>
<name>A0ABV9QM86_9FIRM</name>
<evidence type="ECO:0008006" key="4">
    <source>
        <dbReference type="Google" id="ProtNLM"/>
    </source>
</evidence>
<keyword evidence="1" id="KW-0472">Membrane</keyword>
<gene>
    <name evidence="2" type="ORF">ACFO4R_07930</name>
</gene>
<dbReference type="EMBL" id="JBHSHL010000030">
    <property type="protein sequence ID" value="MFC4805008.1"/>
    <property type="molecule type" value="Genomic_DNA"/>
</dbReference>
<evidence type="ECO:0000256" key="1">
    <source>
        <dbReference type="SAM" id="Phobius"/>
    </source>
</evidence>
<reference evidence="3" key="1">
    <citation type="journal article" date="2019" name="Int. J. Syst. Evol. Microbiol.">
        <title>The Global Catalogue of Microorganisms (GCM) 10K type strain sequencing project: providing services to taxonomists for standard genome sequencing and annotation.</title>
        <authorList>
            <consortium name="The Broad Institute Genomics Platform"/>
            <consortium name="The Broad Institute Genome Sequencing Center for Infectious Disease"/>
            <person name="Wu L."/>
            <person name="Ma J."/>
        </authorList>
    </citation>
    <scope>NUCLEOTIDE SEQUENCE [LARGE SCALE GENOMIC DNA]</scope>
    <source>
        <strain evidence="3">CCUG 46385</strain>
    </source>
</reference>
<comment type="caution">
    <text evidence="2">The sequence shown here is derived from an EMBL/GenBank/DDBJ whole genome shotgun (WGS) entry which is preliminary data.</text>
</comment>
<sequence length="248" mass="27739">MKGSLIFKLFVLGMVLIVGTVLSYFIFDYGKHEWRKDYLNIGIQRKEAMKAAGEALEGELQSLYEIEIDSVNLEVEVVKGDKDGYRIYEKRNERVDISSYIELKQEGEVLRIREKEHKAKDVRLRAVISLEKPEEVEVEFNTVNGSFAANDSLKSFRGDFVNGAVSLMGEESYPIEVSTVNAAINIVFDQYNAVLDVETVNGIGVVLDTPLIEVAGFKIGSSNNIDRKVGEGRDHIEVETVNGAININ</sequence>
<organism evidence="2 3">
    <name type="scientific">Filifactor villosus</name>
    <dbReference type="NCBI Taxonomy" id="29374"/>
    <lineage>
        <taxon>Bacteria</taxon>
        <taxon>Bacillati</taxon>
        <taxon>Bacillota</taxon>
        <taxon>Clostridia</taxon>
        <taxon>Peptostreptococcales</taxon>
        <taxon>Filifactoraceae</taxon>
        <taxon>Filifactor</taxon>
    </lineage>
</organism>
<dbReference type="Proteomes" id="UP001595916">
    <property type="component" value="Unassembled WGS sequence"/>
</dbReference>
<dbReference type="RefSeq" id="WP_379788547.1">
    <property type="nucleotide sequence ID" value="NZ_JBHSHL010000030.1"/>
</dbReference>
<evidence type="ECO:0000313" key="3">
    <source>
        <dbReference type="Proteomes" id="UP001595916"/>
    </source>
</evidence>